<evidence type="ECO:0000313" key="6">
    <source>
        <dbReference type="Proteomes" id="UP000245711"/>
    </source>
</evidence>
<dbReference type="SUPFAM" id="SSF75304">
    <property type="entry name" value="Amidase signature (AS) enzymes"/>
    <property type="match status" value="1"/>
</dbReference>
<evidence type="ECO:0000313" key="5">
    <source>
        <dbReference type="EMBL" id="AWK70515.1"/>
    </source>
</evidence>
<sequence>MTDNSTPRKNSAVHAFRDDALGDLDATGIAERIASKEVSVREVTEAAIARAESVEPSLCGLAFPDFDRALTESGRPHEGVFAGVPTVIKDNVDVAGQPTQHGSAAFTATPARADSDFVAQYLSTGIVSLGKSRLPEFGFSASTEFMDAEPVHNPWNLAYSPGASSGGSAALVASGVVPIAHANDGGGSIRIPAAACGLVGLKPSRGRTVPDAMDKTLPVRIISQGVVTRSVRDTARWMAAAERYYRNPTLPPIRLVEGPSTIRLRIGVVVDSVTTSPTDDETRKSVHATADLLAELGHHVEEAPMPVPQSFVDDFCTYWGFLAFVISNNGKRMLGPDFDRAATDNLTRGLAAMYRKKMARTPQMLYRLRRTYREYARVFQTYDVVLSPTLAHTTPELGYLSPSQGFEELFDKLIAYTAFTPLNNASGGPAISLPLHETSQGLPLASHFSANHGDERTLLELAFELEQATPWRRIQDAR</sequence>
<protein>
    <recommendedName>
        <fullName evidence="3">amidase</fullName>
        <ecNumber evidence="3">3.5.1.4</ecNumber>
    </recommendedName>
</protein>
<comment type="similarity">
    <text evidence="2">Belongs to the amidase family.</text>
</comment>
<dbReference type="PANTHER" id="PTHR11895:SF7">
    <property type="entry name" value="GLUTAMYL-TRNA(GLN) AMIDOTRANSFERASE SUBUNIT A, MITOCHONDRIAL"/>
    <property type="match status" value="1"/>
</dbReference>
<name>A0A2S2BPH7_9NOCA</name>
<dbReference type="NCBIfam" id="NF005899">
    <property type="entry name" value="PRK07869.1"/>
    <property type="match status" value="1"/>
</dbReference>
<dbReference type="PANTHER" id="PTHR11895">
    <property type="entry name" value="TRANSAMIDASE"/>
    <property type="match status" value="1"/>
</dbReference>
<keyword evidence="6" id="KW-1185">Reference proteome</keyword>
<dbReference type="Pfam" id="PF01425">
    <property type="entry name" value="Amidase"/>
    <property type="match status" value="1"/>
</dbReference>
<accession>A0A2S2BPH7</accession>
<dbReference type="EC" id="3.5.1.4" evidence="3"/>
<evidence type="ECO:0000256" key="3">
    <source>
        <dbReference type="ARBA" id="ARBA00012922"/>
    </source>
</evidence>
<proteinExistence type="inferred from homology"/>
<dbReference type="Gene3D" id="3.90.1300.10">
    <property type="entry name" value="Amidase signature (AS) domain"/>
    <property type="match status" value="1"/>
</dbReference>
<evidence type="ECO:0000256" key="2">
    <source>
        <dbReference type="ARBA" id="ARBA00009199"/>
    </source>
</evidence>
<comment type="catalytic activity">
    <reaction evidence="1">
        <text>a monocarboxylic acid amide + H2O = a monocarboxylate + NH4(+)</text>
        <dbReference type="Rhea" id="RHEA:12020"/>
        <dbReference type="ChEBI" id="CHEBI:15377"/>
        <dbReference type="ChEBI" id="CHEBI:28938"/>
        <dbReference type="ChEBI" id="CHEBI:35757"/>
        <dbReference type="ChEBI" id="CHEBI:83628"/>
        <dbReference type="EC" id="3.5.1.4"/>
    </reaction>
</comment>
<feature type="domain" description="Amidase" evidence="4">
    <location>
        <begin position="42"/>
        <end position="459"/>
    </location>
</feature>
<dbReference type="InterPro" id="IPR020556">
    <property type="entry name" value="Amidase_CS"/>
</dbReference>
<dbReference type="OrthoDB" id="5175573at2"/>
<dbReference type="GO" id="GO:0004040">
    <property type="term" value="F:amidase activity"/>
    <property type="evidence" value="ECO:0007669"/>
    <property type="project" value="UniProtKB-EC"/>
</dbReference>
<evidence type="ECO:0000259" key="4">
    <source>
        <dbReference type="Pfam" id="PF01425"/>
    </source>
</evidence>
<dbReference type="RefSeq" id="WP_109325946.1">
    <property type="nucleotide sequence ID" value="NZ_CP021354.1"/>
</dbReference>
<dbReference type="InterPro" id="IPR036928">
    <property type="entry name" value="AS_sf"/>
</dbReference>
<dbReference type="Proteomes" id="UP000245711">
    <property type="component" value="Chromosome"/>
</dbReference>
<evidence type="ECO:0000256" key="1">
    <source>
        <dbReference type="ARBA" id="ARBA00001311"/>
    </source>
</evidence>
<dbReference type="EMBL" id="CP021354">
    <property type="protein sequence ID" value="AWK70515.1"/>
    <property type="molecule type" value="Genomic_DNA"/>
</dbReference>
<dbReference type="KEGG" id="roz:CBI38_01965"/>
<dbReference type="AlphaFoldDB" id="A0A2S2BPH7"/>
<dbReference type="InterPro" id="IPR000120">
    <property type="entry name" value="Amidase"/>
</dbReference>
<reference evidence="5 6" key="1">
    <citation type="submission" date="2017-05" db="EMBL/GenBank/DDBJ databases">
        <title>Isolation of Rhodococcus sp. S2-17 biodegrading of BP-3.</title>
        <authorList>
            <person name="Lee Y."/>
            <person name="Kim K.H."/>
            <person name="Chun B.H."/>
            <person name="Jung H.S."/>
            <person name="Jeon C.O."/>
        </authorList>
    </citation>
    <scope>NUCLEOTIDE SEQUENCE [LARGE SCALE GENOMIC DNA]</scope>
    <source>
        <strain evidence="5 6">S2-17</strain>
    </source>
</reference>
<gene>
    <name evidence="5" type="ORF">CBI38_01965</name>
</gene>
<dbReference type="PROSITE" id="PS00571">
    <property type="entry name" value="AMIDASES"/>
    <property type="match status" value="1"/>
</dbReference>
<organism evidence="5 6">
    <name type="scientific">Rhodococcus oxybenzonivorans</name>
    <dbReference type="NCBI Taxonomy" id="1990687"/>
    <lineage>
        <taxon>Bacteria</taxon>
        <taxon>Bacillati</taxon>
        <taxon>Actinomycetota</taxon>
        <taxon>Actinomycetes</taxon>
        <taxon>Mycobacteriales</taxon>
        <taxon>Nocardiaceae</taxon>
        <taxon>Rhodococcus</taxon>
    </lineage>
</organism>
<dbReference type="InterPro" id="IPR023631">
    <property type="entry name" value="Amidase_dom"/>
</dbReference>